<dbReference type="Proteomes" id="UP001642409">
    <property type="component" value="Unassembled WGS sequence"/>
</dbReference>
<evidence type="ECO:0000313" key="2">
    <source>
        <dbReference type="EMBL" id="CAL6030409.1"/>
    </source>
</evidence>
<dbReference type="EMBL" id="CAXDID020000115">
    <property type="protein sequence ID" value="CAL6030409.1"/>
    <property type="molecule type" value="Genomic_DNA"/>
</dbReference>
<gene>
    <name evidence="2" type="ORF">HINF_LOCUS33286</name>
    <name evidence="1" type="ORF">HINF_LOCUS38817</name>
</gene>
<organism evidence="1">
    <name type="scientific">Hexamita inflata</name>
    <dbReference type="NCBI Taxonomy" id="28002"/>
    <lineage>
        <taxon>Eukaryota</taxon>
        <taxon>Metamonada</taxon>
        <taxon>Diplomonadida</taxon>
        <taxon>Hexamitidae</taxon>
        <taxon>Hexamitinae</taxon>
        <taxon>Hexamita</taxon>
    </lineage>
</organism>
<reference evidence="1" key="1">
    <citation type="submission" date="2023-06" db="EMBL/GenBank/DDBJ databases">
        <authorList>
            <person name="Kurt Z."/>
        </authorList>
    </citation>
    <scope>NUCLEOTIDE SEQUENCE</scope>
</reference>
<sequence length="135" mass="15616">MMGSYGCASRFSPHPFFLRCGSAKSVAEGKISRFKVLSCHQRAFRIGKLQPLHRYLPETQMVRRRWIPVQIGSHEAAALRPWVLVPESLVALAAEVRLTYIGVSKTNEKICVNLQFLYRRPNQYKRKLSEWDIKI</sequence>
<evidence type="ECO:0000313" key="1">
    <source>
        <dbReference type="EMBL" id="CAI9951172.1"/>
    </source>
</evidence>
<protein>
    <submittedName>
        <fullName evidence="2">Hypothetical_protein</fullName>
    </submittedName>
</protein>
<comment type="caution">
    <text evidence="1">The sequence shown here is derived from an EMBL/GenBank/DDBJ whole genome shotgun (WGS) entry which is preliminary data.</text>
</comment>
<proteinExistence type="predicted"/>
<accession>A0AA86Q831</accession>
<reference evidence="2 3" key="2">
    <citation type="submission" date="2024-07" db="EMBL/GenBank/DDBJ databases">
        <authorList>
            <person name="Akdeniz Z."/>
        </authorList>
    </citation>
    <scope>NUCLEOTIDE SEQUENCE [LARGE SCALE GENOMIC DNA]</scope>
</reference>
<dbReference type="EMBL" id="CATOUU010000822">
    <property type="protein sequence ID" value="CAI9951172.1"/>
    <property type="molecule type" value="Genomic_DNA"/>
</dbReference>
<name>A0AA86Q831_9EUKA</name>
<evidence type="ECO:0000313" key="3">
    <source>
        <dbReference type="Proteomes" id="UP001642409"/>
    </source>
</evidence>
<keyword evidence="3" id="KW-1185">Reference proteome</keyword>
<dbReference type="AlphaFoldDB" id="A0AA86Q831"/>